<keyword evidence="6 9" id="KW-1133">Transmembrane helix</keyword>
<gene>
    <name evidence="12" type="ORF">H8L32_15705</name>
</gene>
<keyword evidence="7" id="KW-0902">Two-component regulatory system</keyword>
<evidence type="ECO:0000256" key="3">
    <source>
        <dbReference type="ARBA" id="ARBA00022679"/>
    </source>
</evidence>
<dbReference type="RefSeq" id="WP_186948213.1">
    <property type="nucleotide sequence ID" value="NZ_JACOGF010000008.1"/>
</dbReference>
<dbReference type="Gene3D" id="1.20.5.1930">
    <property type="match status" value="1"/>
</dbReference>
<comment type="subcellular location">
    <subcellularLocation>
        <location evidence="1">Cell membrane</location>
        <topology evidence="1">Multi-pass membrane protein</topology>
    </subcellularLocation>
</comment>
<dbReference type="InterPro" id="IPR033480">
    <property type="entry name" value="sCache_2"/>
</dbReference>
<feature type="domain" description="Single Cache" evidence="11">
    <location>
        <begin position="42"/>
        <end position="132"/>
    </location>
</feature>
<dbReference type="Pfam" id="PF07730">
    <property type="entry name" value="HisKA_3"/>
    <property type="match status" value="1"/>
</dbReference>
<keyword evidence="3" id="KW-0808">Transferase</keyword>
<dbReference type="PIRSF" id="PIRSF037314">
    <property type="entry name" value="STHK_MctS"/>
    <property type="match status" value="1"/>
</dbReference>
<dbReference type="InterPro" id="IPR036890">
    <property type="entry name" value="HATPase_C_sf"/>
</dbReference>
<evidence type="ECO:0000256" key="8">
    <source>
        <dbReference type="ARBA" id="ARBA00023136"/>
    </source>
</evidence>
<keyword evidence="2" id="KW-1003">Cell membrane</keyword>
<dbReference type="SUPFAM" id="SSF55874">
    <property type="entry name" value="ATPase domain of HSP90 chaperone/DNA topoisomerase II/histidine kinase"/>
    <property type="match status" value="1"/>
</dbReference>
<keyword evidence="13" id="KW-1185">Reference proteome</keyword>
<reference evidence="12 13" key="1">
    <citation type="submission" date="2020-08" db="EMBL/GenBank/DDBJ databases">
        <title>Novel species isolated from subtropical streams in China.</title>
        <authorList>
            <person name="Lu H."/>
        </authorList>
    </citation>
    <scope>NUCLEOTIDE SEQUENCE [LARGE SCALE GENOMIC DNA]</scope>
    <source>
        <strain evidence="12 13">CY18W</strain>
    </source>
</reference>
<proteinExistence type="predicted"/>
<evidence type="ECO:0000256" key="6">
    <source>
        <dbReference type="ARBA" id="ARBA00022989"/>
    </source>
</evidence>
<dbReference type="SMART" id="SM01049">
    <property type="entry name" value="Cache_2"/>
    <property type="match status" value="1"/>
</dbReference>
<protein>
    <submittedName>
        <fullName evidence="12">Cache domain-containing protein</fullName>
    </submittedName>
</protein>
<evidence type="ECO:0000256" key="5">
    <source>
        <dbReference type="ARBA" id="ARBA00022777"/>
    </source>
</evidence>
<sequence>MKLRYKIILLAVAPFLLSFAGIALAVFYQATFLAKQQRNTVEQAYLASKEAELKHYVTLGNAAISHLYKSKQQSPTTREEAKKILAALDFGDDGYFYIYDMQGNNLMHPRQPDLVGKNLWGMTDPQGNFTIQDLINKAKSGGGAIRYMWEKPSMRKVMPKLGYVVMLDQWGWMLGTGIYLDDVDNALNKIDIQVAKNIQSTMSWIAGIALISALLIALSGLALNISESRLAEAKLKVLAQSVVSSQEDERARLSRDLHDGLSQLLVSIKLQIESGLVKLGQNNGNPDAAKISFARATDQLNKALSEVRRISHNLRPALLDDLGVVAAFGHLAEEFESATSLPVSFHAEGDFHALSEISNTVLFRVAQEALTNIHKHAEKVSHVHMQLNCEGSSICLIITDDGSGFDIKGVANHPHRGIGLSNMRERLAAINGSLELQSNIDGTTVVARIPNGEDT</sequence>
<dbReference type="Pfam" id="PF02518">
    <property type="entry name" value="HATPase_c"/>
    <property type="match status" value="1"/>
</dbReference>
<evidence type="ECO:0000259" key="10">
    <source>
        <dbReference type="SMART" id="SM00387"/>
    </source>
</evidence>
<keyword evidence="8 9" id="KW-0472">Membrane</keyword>
<evidence type="ECO:0000256" key="9">
    <source>
        <dbReference type="SAM" id="Phobius"/>
    </source>
</evidence>
<evidence type="ECO:0000256" key="1">
    <source>
        <dbReference type="ARBA" id="ARBA00004651"/>
    </source>
</evidence>
<keyword evidence="4 9" id="KW-0812">Transmembrane</keyword>
<name>A0ABR6ZSS9_9BURK</name>
<dbReference type="InterPro" id="IPR050482">
    <property type="entry name" value="Sensor_HK_TwoCompSys"/>
</dbReference>
<feature type="domain" description="Histidine kinase/HSP90-like ATPase" evidence="10">
    <location>
        <begin position="357"/>
        <end position="453"/>
    </location>
</feature>
<evidence type="ECO:0000256" key="2">
    <source>
        <dbReference type="ARBA" id="ARBA00022475"/>
    </source>
</evidence>
<dbReference type="PANTHER" id="PTHR24421">
    <property type="entry name" value="NITRATE/NITRITE SENSOR PROTEIN NARX-RELATED"/>
    <property type="match status" value="1"/>
</dbReference>
<organism evidence="12 13">
    <name type="scientific">Undibacterium hunanense</name>
    <dbReference type="NCBI Taxonomy" id="2762292"/>
    <lineage>
        <taxon>Bacteria</taxon>
        <taxon>Pseudomonadati</taxon>
        <taxon>Pseudomonadota</taxon>
        <taxon>Betaproteobacteria</taxon>
        <taxon>Burkholderiales</taxon>
        <taxon>Oxalobacteraceae</taxon>
        <taxon>Undibacterium</taxon>
    </lineage>
</organism>
<accession>A0ABR6ZSS9</accession>
<dbReference type="Pfam" id="PF17200">
    <property type="entry name" value="sCache_2"/>
    <property type="match status" value="1"/>
</dbReference>
<dbReference type="InterPro" id="IPR003594">
    <property type="entry name" value="HATPase_dom"/>
</dbReference>
<dbReference type="InterPro" id="IPR017171">
    <property type="entry name" value="Sig_transdc_His_kinase_MctS"/>
</dbReference>
<dbReference type="CDD" id="cd16917">
    <property type="entry name" value="HATPase_UhpB-NarQ-NarX-like"/>
    <property type="match status" value="1"/>
</dbReference>
<evidence type="ECO:0000313" key="13">
    <source>
        <dbReference type="Proteomes" id="UP000650424"/>
    </source>
</evidence>
<evidence type="ECO:0000313" key="12">
    <source>
        <dbReference type="EMBL" id="MBC3918936.1"/>
    </source>
</evidence>
<dbReference type="Proteomes" id="UP000650424">
    <property type="component" value="Unassembled WGS sequence"/>
</dbReference>
<evidence type="ECO:0000259" key="11">
    <source>
        <dbReference type="SMART" id="SM01049"/>
    </source>
</evidence>
<dbReference type="Gene3D" id="3.30.565.10">
    <property type="entry name" value="Histidine kinase-like ATPase, C-terminal domain"/>
    <property type="match status" value="1"/>
</dbReference>
<comment type="caution">
    <text evidence="12">The sequence shown here is derived from an EMBL/GenBank/DDBJ whole genome shotgun (WGS) entry which is preliminary data.</text>
</comment>
<dbReference type="PANTHER" id="PTHR24421:SF59">
    <property type="entry name" value="OXYGEN SENSOR HISTIDINE KINASE NREB"/>
    <property type="match status" value="1"/>
</dbReference>
<dbReference type="SMART" id="SM00387">
    <property type="entry name" value="HATPase_c"/>
    <property type="match status" value="1"/>
</dbReference>
<dbReference type="Gene3D" id="3.30.450.20">
    <property type="entry name" value="PAS domain"/>
    <property type="match status" value="1"/>
</dbReference>
<feature type="transmembrane region" description="Helical" evidence="9">
    <location>
        <begin position="204"/>
        <end position="226"/>
    </location>
</feature>
<evidence type="ECO:0000256" key="7">
    <source>
        <dbReference type="ARBA" id="ARBA00023012"/>
    </source>
</evidence>
<evidence type="ECO:0000256" key="4">
    <source>
        <dbReference type="ARBA" id="ARBA00022692"/>
    </source>
</evidence>
<keyword evidence="5" id="KW-0418">Kinase</keyword>
<dbReference type="InterPro" id="IPR011712">
    <property type="entry name" value="Sig_transdc_His_kin_sub3_dim/P"/>
</dbReference>
<dbReference type="EMBL" id="JACOGF010000008">
    <property type="protein sequence ID" value="MBC3918936.1"/>
    <property type="molecule type" value="Genomic_DNA"/>
</dbReference>